<organism evidence="1 2">
    <name type="scientific">Mycoemilia scoparia</name>
    <dbReference type="NCBI Taxonomy" id="417184"/>
    <lineage>
        <taxon>Eukaryota</taxon>
        <taxon>Fungi</taxon>
        <taxon>Fungi incertae sedis</taxon>
        <taxon>Zoopagomycota</taxon>
        <taxon>Kickxellomycotina</taxon>
        <taxon>Kickxellomycetes</taxon>
        <taxon>Kickxellales</taxon>
        <taxon>Kickxellaceae</taxon>
        <taxon>Mycoemilia</taxon>
    </lineage>
</organism>
<evidence type="ECO:0000313" key="1">
    <source>
        <dbReference type="EMBL" id="KAJ1917601.1"/>
    </source>
</evidence>
<name>A0A9W8DTG8_9FUNG</name>
<dbReference type="Gene3D" id="3.80.10.10">
    <property type="entry name" value="Ribonuclease Inhibitor"/>
    <property type="match status" value="1"/>
</dbReference>
<comment type="caution">
    <text evidence="1">The sequence shown here is derived from an EMBL/GenBank/DDBJ whole genome shotgun (WGS) entry which is preliminary data.</text>
</comment>
<dbReference type="Proteomes" id="UP001150538">
    <property type="component" value="Unassembled WGS sequence"/>
</dbReference>
<keyword evidence="2" id="KW-1185">Reference proteome</keyword>
<accession>A0A9W8DTG8</accession>
<dbReference type="AlphaFoldDB" id="A0A9W8DTG8"/>
<evidence type="ECO:0000313" key="2">
    <source>
        <dbReference type="Proteomes" id="UP001150538"/>
    </source>
</evidence>
<reference evidence="1" key="1">
    <citation type="submission" date="2022-07" db="EMBL/GenBank/DDBJ databases">
        <title>Phylogenomic reconstructions and comparative analyses of Kickxellomycotina fungi.</title>
        <authorList>
            <person name="Reynolds N.K."/>
            <person name="Stajich J.E."/>
            <person name="Barry K."/>
            <person name="Grigoriev I.V."/>
            <person name="Crous P."/>
            <person name="Smith M.E."/>
        </authorList>
    </citation>
    <scope>NUCLEOTIDE SEQUENCE</scope>
    <source>
        <strain evidence="1">NBRC 100468</strain>
    </source>
</reference>
<sequence length="451" mass="51823">MSNLPPELNCSNLEEIEKHLKKVNTISIYESNTGEGLRSPQQFIKAYPNLKGIRITRDYMKYSNRTNLVRLNQQVISLSLLKGCRSESFSITDYGSLRNLRILKIHQFRIPLRIFDILDHIPTLEELQISTLAPLEFNRADTDNDSGQLKTYPNINCLKIKFKNPDTQSQLLTLKDIKNKFPNLKSLGYLATLNTQEPRMGLQPPPPPPPQREVVSVLNLPFIGLTTPQFQKLTHLSIHDLTEYSAKSIGQHVPNLEHLTVHECSFSKNNWMVKGYQYILTENMYPNLKTLIFDFDHRGNGQGVELFKTQPFENPSESLSATNSITCNLPNLEHLGFGRLEFTLDVLFVLDQLPRLQRLSIRLEFFYGIEALNDTHHIITSLCVLEIRFDQLIKDIHKIGRLFEIFPNLRAVRIFDPTTAYKATIRELKKQYPNTTFLMNNQAPLFALGGS</sequence>
<dbReference type="SUPFAM" id="SSF52047">
    <property type="entry name" value="RNI-like"/>
    <property type="match status" value="1"/>
</dbReference>
<proteinExistence type="predicted"/>
<dbReference type="InterPro" id="IPR032675">
    <property type="entry name" value="LRR_dom_sf"/>
</dbReference>
<gene>
    <name evidence="1" type="ORF">H4219_003115</name>
</gene>
<dbReference type="EMBL" id="JANBPU010000067">
    <property type="protein sequence ID" value="KAJ1917601.1"/>
    <property type="molecule type" value="Genomic_DNA"/>
</dbReference>
<protein>
    <submittedName>
        <fullName evidence="1">Uncharacterized protein</fullName>
    </submittedName>
</protein>